<evidence type="ECO:0000313" key="7">
    <source>
        <dbReference type="Proteomes" id="UP000462376"/>
    </source>
</evidence>
<evidence type="ECO:0000313" key="5">
    <source>
        <dbReference type="EMBL" id="MDC1900332.1"/>
    </source>
</evidence>
<reference evidence="4 7" key="2">
    <citation type="journal article" date="2019" name="Nat. Med.">
        <title>A library of human gut bacterial isolates paired with longitudinal multiomics data enables mechanistic microbiome research.</title>
        <authorList>
            <person name="Poyet M."/>
            <person name="Groussin M."/>
            <person name="Gibbons S.M."/>
            <person name="Avila-Pacheco J."/>
            <person name="Jiang X."/>
            <person name="Kearney S.M."/>
            <person name="Perrotta A.R."/>
            <person name="Berdy B."/>
            <person name="Zhao S."/>
            <person name="Lieberman T.D."/>
            <person name="Swanson P.K."/>
            <person name="Smith M."/>
            <person name="Roesemann S."/>
            <person name="Alexander J.E."/>
            <person name="Rich S.A."/>
            <person name="Livny J."/>
            <person name="Vlamakis H."/>
            <person name="Clish C."/>
            <person name="Bullock K."/>
            <person name="Deik A."/>
            <person name="Scott J."/>
            <person name="Pierce K.A."/>
            <person name="Xavier R.J."/>
            <person name="Alm E.J."/>
        </authorList>
    </citation>
    <scope>NUCLEOTIDE SEQUENCE [LARGE SCALE GENOMIC DNA]</scope>
    <source>
        <strain evidence="4 7">BIOML-A5</strain>
    </source>
</reference>
<proteinExistence type="predicted"/>
<accession>A0A139JUF6</accession>
<dbReference type="EMBL" id="CZAO01000010">
    <property type="protein sequence ID" value="CUP75651.1"/>
    <property type="molecule type" value="Genomic_DNA"/>
</dbReference>
<evidence type="ECO:0000313" key="8">
    <source>
        <dbReference type="Proteomes" id="UP001222603"/>
    </source>
</evidence>
<protein>
    <submittedName>
        <fullName evidence="5">BACON domain-containing protein</fullName>
    </submittedName>
    <submittedName>
        <fullName evidence="3">Bacteroidetes-Associated Carbohydrate-binding Often N-terminal</fullName>
    </submittedName>
</protein>
<dbReference type="AlphaFoldDB" id="A0A139JUF6"/>
<organism evidence="5 8">
    <name type="scientific">Bacteroides uniformis</name>
    <dbReference type="NCBI Taxonomy" id="820"/>
    <lineage>
        <taxon>Bacteria</taxon>
        <taxon>Pseudomonadati</taxon>
        <taxon>Bacteroidota</taxon>
        <taxon>Bacteroidia</taxon>
        <taxon>Bacteroidales</taxon>
        <taxon>Bacteroidaceae</taxon>
        <taxon>Bacteroides</taxon>
    </lineage>
</organism>
<evidence type="ECO:0000313" key="4">
    <source>
        <dbReference type="EMBL" id="KAB4237403.1"/>
    </source>
</evidence>
<evidence type="ECO:0000313" key="3">
    <source>
        <dbReference type="EMBL" id="CUP75651.1"/>
    </source>
</evidence>
<dbReference type="InterPro" id="IPR024361">
    <property type="entry name" value="BACON"/>
</dbReference>
<dbReference type="PROSITE" id="PS51257">
    <property type="entry name" value="PROKAR_LIPOPROTEIN"/>
    <property type="match status" value="1"/>
</dbReference>
<reference evidence="5" key="3">
    <citation type="submission" date="2022-10" db="EMBL/GenBank/DDBJ databases">
        <title>Human gut microbiome strain richness.</title>
        <authorList>
            <person name="Chen-Liaw A."/>
        </authorList>
    </citation>
    <scope>NUCLEOTIDE SEQUENCE</scope>
    <source>
        <strain evidence="5">1001713st1_F9_1001713B170221_170320</strain>
    </source>
</reference>
<dbReference type="STRING" id="820.ERS852554_00880"/>
<feature type="domain" description="BACON" evidence="2">
    <location>
        <begin position="59"/>
        <end position="112"/>
    </location>
</feature>
<feature type="domain" description="BACON" evidence="2">
    <location>
        <begin position="248"/>
        <end position="292"/>
    </location>
</feature>
<dbReference type="RefSeq" id="WP_057253274.1">
    <property type="nucleotide sequence ID" value="NZ_CAXTXF010000010.1"/>
</dbReference>
<name>A0A139JUF6_BACUN</name>
<dbReference type="EMBL" id="WCTL01000006">
    <property type="protein sequence ID" value="KAB4237403.1"/>
    <property type="molecule type" value="Genomic_DNA"/>
</dbReference>
<dbReference type="EMBL" id="JAQNSI010000196">
    <property type="protein sequence ID" value="MDC1900332.1"/>
    <property type="molecule type" value="Genomic_DNA"/>
</dbReference>
<dbReference type="Proteomes" id="UP000462376">
    <property type="component" value="Unassembled WGS sequence"/>
</dbReference>
<sequence length="494" mass="52939">MKKYLFIVLAAVISLFSSCAEDDAAIGLSGLKVSQSYVALPVEGGSTDITIESKSEWIITGNDKADWLTISTTQGPQGESKITFSADEAVDGRSVELKLSSANETQNLTIMQGLPVISEATCAEVIAGPDKKTYKVTGVVSNISNTVYGNWDIVDATGKVYVYGTLDAKGNTKNFASLGLEEGDEVTIQGPKTTYGTTVELVDVTVLKINKSLIKVDSVYNDVLPVEGGIFEAYIITKGNGVSVEIPEDAKEWLSIVSIDQKGTDACVKFRAARNEGGDRSTSITFRTTDGKKDYTSKTELSQQGAIVEATVAEFIAAEVGATQYRISGVVTKIANTQYGNIYIKDFSGDVYIYGIKDFADSNIKEGDIVTLVGPRAEYKGTPQMTNAVAEDVKSVKTVTVADFLAAEESPSQYYQLTGTVSNIASTLYGNFDITDESGKVYVYGLLTGWKGASKQFESLGIVEGDKITICGVRTSYKDSDQVGSAFFISKVTE</sequence>
<dbReference type="Proteomes" id="UP001222603">
    <property type="component" value="Unassembled WGS sequence"/>
</dbReference>
<feature type="signal peptide" evidence="1">
    <location>
        <begin position="1"/>
        <end position="20"/>
    </location>
</feature>
<reference evidence="3 6" key="1">
    <citation type="submission" date="2015-09" db="EMBL/GenBank/DDBJ databases">
        <authorList>
            <consortium name="Pathogen Informatics"/>
        </authorList>
    </citation>
    <scope>NUCLEOTIDE SEQUENCE [LARGE SCALE GENOMIC DNA]</scope>
    <source>
        <strain evidence="3 6">2789STDY5834898</strain>
    </source>
</reference>
<evidence type="ECO:0000256" key="1">
    <source>
        <dbReference type="SAM" id="SignalP"/>
    </source>
</evidence>
<dbReference type="Proteomes" id="UP000095766">
    <property type="component" value="Unassembled WGS sequence"/>
</dbReference>
<evidence type="ECO:0000259" key="2">
    <source>
        <dbReference type="Pfam" id="PF13004"/>
    </source>
</evidence>
<dbReference type="PATRIC" id="fig|820.27.peg.3995"/>
<evidence type="ECO:0000313" key="6">
    <source>
        <dbReference type="Proteomes" id="UP000095766"/>
    </source>
</evidence>
<gene>
    <name evidence="3" type="ORF">ERS852510_02270</name>
    <name evidence="4" type="ORF">GAP47_08980</name>
    <name evidence="5" type="ORF">POZ10_06845</name>
</gene>
<dbReference type="CDD" id="cd14948">
    <property type="entry name" value="BACON"/>
    <property type="match status" value="1"/>
</dbReference>
<dbReference type="Gene3D" id="2.60.40.10">
    <property type="entry name" value="Immunoglobulins"/>
    <property type="match status" value="1"/>
</dbReference>
<dbReference type="InterPro" id="IPR013783">
    <property type="entry name" value="Ig-like_fold"/>
</dbReference>
<keyword evidence="1" id="KW-0732">Signal</keyword>
<feature type="chain" id="PRO_5014530652" evidence="1">
    <location>
        <begin position="21"/>
        <end position="494"/>
    </location>
</feature>
<dbReference type="Pfam" id="PF13004">
    <property type="entry name" value="BACON"/>
    <property type="match status" value="2"/>
</dbReference>